<dbReference type="InterPro" id="IPR011335">
    <property type="entry name" value="Restrct_endonuc-II-like"/>
</dbReference>
<dbReference type="GO" id="GO:0004519">
    <property type="term" value="F:endonuclease activity"/>
    <property type="evidence" value="ECO:0007669"/>
    <property type="project" value="UniProtKB-KW"/>
</dbReference>
<dbReference type="Proteomes" id="UP000240542">
    <property type="component" value="Unassembled WGS sequence"/>
</dbReference>
<dbReference type="AlphaFoldDB" id="A0A2P8DUV1"/>
<dbReference type="Gene3D" id="3.90.1570.10">
    <property type="entry name" value="tt1808, chain A"/>
    <property type="match status" value="1"/>
</dbReference>
<keyword evidence="2" id="KW-0540">Nuclease</keyword>
<dbReference type="RefSeq" id="WP_106581167.1">
    <property type="nucleotide sequence ID" value="NZ_PYGA01000001.1"/>
</dbReference>
<dbReference type="PANTHER" id="PTHR35400:SF3">
    <property type="entry name" value="SLL1072 PROTEIN"/>
    <property type="match status" value="1"/>
</dbReference>
<comment type="caution">
    <text evidence="2">The sequence shown here is derived from an EMBL/GenBank/DDBJ whole genome shotgun (WGS) entry which is preliminary data.</text>
</comment>
<dbReference type="InterPro" id="IPR008538">
    <property type="entry name" value="Uma2"/>
</dbReference>
<reference evidence="2 3" key="1">
    <citation type="submission" date="2018-03" db="EMBL/GenBank/DDBJ databases">
        <title>Genomic Encyclopedia of Archaeal and Bacterial Type Strains, Phase II (KMG-II): from individual species to whole genera.</title>
        <authorList>
            <person name="Goeker M."/>
        </authorList>
    </citation>
    <scope>NUCLEOTIDE SEQUENCE [LARGE SCALE GENOMIC DNA]</scope>
    <source>
        <strain evidence="2 3">DSM 45312</strain>
    </source>
</reference>
<accession>A0A2P8DUV1</accession>
<dbReference type="CDD" id="cd06260">
    <property type="entry name" value="DUF820-like"/>
    <property type="match status" value="1"/>
</dbReference>
<dbReference type="Pfam" id="PF05685">
    <property type="entry name" value="Uma2"/>
    <property type="match status" value="1"/>
</dbReference>
<organism evidence="2 3">
    <name type="scientific">Murinocardiopsis flavida</name>
    <dbReference type="NCBI Taxonomy" id="645275"/>
    <lineage>
        <taxon>Bacteria</taxon>
        <taxon>Bacillati</taxon>
        <taxon>Actinomycetota</taxon>
        <taxon>Actinomycetes</taxon>
        <taxon>Streptosporangiales</taxon>
        <taxon>Nocardiopsidaceae</taxon>
        <taxon>Murinocardiopsis</taxon>
    </lineage>
</organism>
<dbReference type="PANTHER" id="PTHR35400">
    <property type="entry name" value="SLR1083 PROTEIN"/>
    <property type="match status" value="1"/>
</dbReference>
<dbReference type="OrthoDB" id="5524117at2"/>
<feature type="domain" description="Putative restriction endonuclease" evidence="1">
    <location>
        <begin position="22"/>
        <end position="158"/>
    </location>
</feature>
<keyword evidence="2" id="KW-0378">Hydrolase</keyword>
<sequence length="192" mass="21523">MGAQPVPDWMVPPPEGFRPADLDRLSELPPHTELIDGSLILVSPQSVLHSLVIDLLVAALRAHLVPGYRVRREISVVLDEWQRPEPDVIVVRDGAETQGSRTAYPVETVTLAVEVVSPESEKRDRERKPQLYAHAGIEHFWRVELKEQRPVVYVYELDEATRSFGLTGIHHDRLTVGVPFAIDVDLTAVGDM</sequence>
<keyword evidence="2" id="KW-0255">Endonuclease</keyword>
<evidence type="ECO:0000259" key="1">
    <source>
        <dbReference type="Pfam" id="PF05685"/>
    </source>
</evidence>
<protein>
    <submittedName>
        <fullName evidence="2">Uma2 family endonuclease</fullName>
    </submittedName>
</protein>
<proteinExistence type="predicted"/>
<evidence type="ECO:0000313" key="3">
    <source>
        <dbReference type="Proteomes" id="UP000240542"/>
    </source>
</evidence>
<dbReference type="SUPFAM" id="SSF52980">
    <property type="entry name" value="Restriction endonuclease-like"/>
    <property type="match status" value="1"/>
</dbReference>
<name>A0A2P8DUV1_9ACTN</name>
<dbReference type="EMBL" id="PYGA01000001">
    <property type="protein sequence ID" value="PSL01009.1"/>
    <property type="molecule type" value="Genomic_DNA"/>
</dbReference>
<dbReference type="InterPro" id="IPR012296">
    <property type="entry name" value="Nuclease_put_TT1808"/>
</dbReference>
<gene>
    <name evidence="2" type="ORF">CLV63_101488</name>
</gene>
<evidence type="ECO:0000313" key="2">
    <source>
        <dbReference type="EMBL" id="PSL01009.1"/>
    </source>
</evidence>
<keyword evidence="3" id="KW-1185">Reference proteome</keyword>